<sequence length="313" mass="36260">MILSVSRRTDIPSFYTDWFFNRLEDGYVYVRNPMSIHQISKVELNPSVIDGIVFWTKNPSPMMDRLEELDKKGYMYYFQFTVTPYGEEIEKKLPSKKDVIIPTFKKLSKIIGKERVIWRYDPILLTEKYSIECHKNSFEYLAKALSGYTNKCVISFLDLYKKIQSNMKPLNLLPLGIDEMNNLAKSLADIAKKYEITLESCSEKIDLDKYGIKHGHCIDAHLFEEILGCKLNIDKDKNQRLECGCASSIDIGLYNTCRNHCIYCYANFSQNVVDRNSFAHNPDSPLISGNVMPDDNITERKVKSLKDDQISMF</sequence>
<dbReference type="InterPro" id="IPR014998">
    <property type="entry name" value="DUF1848"/>
</dbReference>
<dbReference type="PATRIC" id="fig|1095750.3.peg.1760"/>
<reference evidence="1 2" key="1">
    <citation type="submission" date="2012-03" db="EMBL/GenBank/DDBJ databases">
        <authorList>
            <person name="Durkin A.S."/>
            <person name="McCorrison J."/>
            <person name="Torralba M."/>
            <person name="Gillis M."/>
            <person name="Methe B."/>
            <person name="Sutton G."/>
            <person name="Nelson K.E."/>
        </authorList>
    </citation>
    <scope>NUCLEOTIDE SEQUENCE [LARGE SCALE GENOMIC DNA]</scope>
    <source>
        <strain evidence="1 2">F0468</strain>
    </source>
</reference>
<dbReference type="Proteomes" id="UP000005039">
    <property type="component" value="Unassembled WGS sequence"/>
</dbReference>
<dbReference type="RefSeq" id="WP_008754329.1">
    <property type="nucleotide sequence ID" value="NZ_AJGH01000082.1"/>
</dbReference>
<dbReference type="OrthoDB" id="9771212at2"/>
<evidence type="ECO:0000313" key="2">
    <source>
        <dbReference type="Proteomes" id="UP000005039"/>
    </source>
</evidence>
<comment type="caution">
    <text evidence="1">The sequence shown here is derived from an EMBL/GenBank/DDBJ whole genome shotgun (WGS) entry which is preliminary data.</text>
</comment>
<accession>I0R703</accession>
<evidence type="ECO:0000313" key="1">
    <source>
        <dbReference type="EMBL" id="EIC95461.1"/>
    </source>
</evidence>
<name>I0R703_9FIRM</name>
<protein>
    <submittedName>
        <fullName evidence="1">PF08902 domain protein</fullName>
    </submittedName>
</protein>
<keyword evidence="2" id="KW-1185">Reference proteome</keyword>
<proteinExistence type="predicted"/>
<organism evidence="1 2">
    <name type="scientific">Lachnoanaerobaculum saburreum F0468</name>
    <dbReference type="NCBI Taxonomy" id="1095750"/>
    <lineage>
        <taxon>Bacteria</taxon>
        <taxon>Bacillati</taxon>
        <taxon>Bacillota</taxon>
        <taxon>Clostridia</taxon>
        <taxon>Lachnospirales</taxon>
        <taxon>Lachnospiraceae</taxon>
        <taxon>Lachnoanaerobaculum</taxon>
    </lineage>
</organism>
<dbReference type="AlphaFoldDB" id="I0R703"/>
<gene>
    <name evidence="1" type="ORF">HMPREF9970_2035</name>
</gene>
<dbReference type="eggNOG" id="COG1533">
    <property type="taxonomic scope" value="Bacteria"/>
</dbReference>
<dbReference type="Pfam" id="PF08902">
    <property type="entry name" value="DUF1848"/>
    <property type="match status" value="1"/>
</dbReference>
<dbReference type="EMBL" id="AJGH01000082">
    <property type="protein sequence ID" value="EIC95461.1"/>
    <property type="molecule type" value="Genomic_DNA"/>
</dbReference>